<feature type="region of interest" description="Disordered" evidence="2">
    <location>
        <begin position="1"/>
        <end position="169"/>
    </location>
</feature>
<evidence type="ECO:0000256" key="1">
    <source>
        <dbReference type="SAM" id="Coils"/>
    </source>
</evidence>
<organism evidence="3 4">
    <name type="scientific">Ophiocordyceps camponoti-rufipedis</name>
    <dbReference type="NCBI Taxonomy" id="2004952"/>
    <lineage>
        <taxon>Eukaryota</taxon>
        <taxon>Fungi</taxon>
        <taxon>Dikarya</taxon>
        <taxon>Ascomycota</taxon>
        <taxon>Pezizomycotina</taxon>
        <taxon>Sordariomycetes</taxon>
        <taxon>Hypocreomycetidae</taxon>
        <taxon>Hypocreales</taxon>
        <taxon>Ophiocordycipitaceae</taxon>
        <taxon>Ophiocordyceps</taxon>
    </lineage>
</organism>
<feature type="coiled-coil region" evidence="1">
    <location>
        <begin position="182"/>
        <end position="223"/>
    </location>
</feature>
<sequence length="268" mass="29603">MELDASELEGALIVESPATQSLEPSTRILSEAEIREKKERRSRLAKETDFLSVEDDDEDEFGRRKKESSRLQTEEDDLGEGFDDFVEDGGLSLGRRAEKERRKRDRQQMAELISAAEGHSSDTSSDSDAERRIAYESAQTRAGLDGLKKPAKTDREELPQVPPKITPLPSLAECLSRLQTSITDMERDMSSKNARVEQLRKERVEVEAREKELQALLDEAGRKYQAAMGGGRSDGNAGLAAEVVSERGLESLGTTPGLSADSEDVDMG</sequence>
<dbReference type="InterPro" id="IPR028211">
    <property type="entry name" value="Ntr2"/>
</dbReference>
<keyword evidence="1" id="KW-0175">Coiled coil</keyword>
<feature type="region of interest" description="Disordered" evidence="2">
    <location>
        <begin position="247"/>
        <end position="268"/>
    </location>
</feature>
<dbReference type="GO" id="GO:0000390">
    <property type="term" value="P:spliceosomal complex disassembly"/>
    <property type="evidence" value="ECO:0007669"/>
    <property type="project" value="InterPro"/>
</dbReference>
<feature type="compositionally biased region" description="Basic and acidic residues" evidence="2">
    <location>
        <begin position="30"/>
        <end position="49"/>
    </location>
</feature>
<dbReference type="Proteomes" id="UP000226431">
    <property type="component" value="Unassembled WGS sequence"/>
</dbReference>
<dbReference type="OrthoDB" id="429427at2759"/>
<protein>
    <recommendedName>
        <fullName evidence="5">Nineteen complex-related protein 2-domain-containing protein</fullName>
    </recommendedName>
</protein>
<keyword evidence="4" id="KW-1185">Reference proteome</keyword>
<evidence type="ECO:0000313" key="3">
    <source>
        <dbReference type="EMBL" id="PHH74951.1"/>
    </source>
</evidence>
<dbReference type="Pfam" id="PF15458">
    <property type="entry name" value="NTR2"/>
    <property type="match status" value="1"/>
</dbReference>
<dbReference type="AlphaFoldDB" id="A0A2C5Z6Z6"/>
<dbReference type="EMBL" id="NJES01000243">
    <property type="protein sequence ID" value="PHH74951.1"/>
    <property type="molecule type" value="Genomic_DNA"/>
</dbReference>
<dbReference type="STRING" id="2004952.A0A2C5Z6Z6"/>
<evidence type="ECO:0008006" key="5">
    <source>
        <dbReference type="Google" id="ProtNLM"/>
    </source>
</evidence>
<name>A0A2C5Z6Z6_9HYPO</name>
<evidence type="ECO:0000313" key="4">
    <source>
        <dbReference type="Proteomes" id="UP000226431"/>
    </source>
</evidence>
<reference evidence="3 4" key="1">
    <citation type="submission" date="2017-06" db="EMBL/GenBank/DDBJ databases">
        <title>Ant-infecting Ophiocordyceps genomes reveal a high diversity of potential behavioral manipulation genes and a possible major role for enterotoxins.</title>
        <authorList>
            <person name="De Bekker C."/>
            <person name="Evans H.C."/>
            <person name="Brachmann A."/>
            <person name="Hughes D.P."/>
        </authorList>
    </citation>
    <scope>NUCLEOTIDE SEQUENCE [LARGE SCALE GENOMIC DNA]</scope>
    <source>
        <strain evidence="3 4">Map16</strain>
    </source>
</reference>
<comment type="caution">
    <text evidence="3">The sequence shown here is derived from an EMBL/GenBank/DDBJ whole genome shotgun (WGS) entry which is preliminary data.</text>
</comment>
<evidence type="ECO:0000256" key="2">
    <source>
        <dbReference type="SAM" id="MobiDB-lite"/>
    </source>
</evidence>
<dbReference type="GO" id="GO:0071008">
    <property type="term" value="C:U2-type post-mRNA release spliceosomal complex"/>
    <property type="evidence" value="ECO:0007669"/>
    <property type="project" value="InterPro"/>
</dbReference>
<gene>
    <name evidence="3" type="ORF">CDD80_2732</name>
</gene>
<feature type="compositionally biased region" description="Basic and acidic residues" evidence="2">
    <location>
        <begin position="146"/>
        <end position="158"/>
    </location>
</feature>
<feature type="compositionally biased region" description="Polar residues" evidence="2">
    <location>
        <begin position="17"/>
        <end position="28"/>
    </location>
</feature>
<accession>A0A2C5Z6Z6</accession>
<feature type="compositionally biased region" description="Acidic residues" evidence="2">
    <location>
        <begin position="74"/>
        <end position="87"/>
    </location>
</feature>
<proteinExistence type="predicted"/>